<evidence type="ECO:0000313" key="1">
    <source>
        <dbReference type="EMBL" id="MBE6163730.1"/>
    </source>
</evidence>
<organism evidence="1 2">
    <name type="scientific">Streptococcus gallolyticus</name>
    <dbReference type="NCBI Taxonomy" id="315405"/>
    <lineage>
        <taxon>Bacteria</taxon>
        <taxon>Bacillati</taxon>
        <taxon>Bacillota</taxon>
        <taxon>Bacilli</taxon>
        <taxon>Lactobacillales</taxon>
        <taxon>Streptococcaceae</taxon>
        <taxon>Streptococcus</taxon>
    </lineage>
</organism>
<evidence type="ECO:0000313" key="2">
    <source>
        <dbReference type="Proteomes" id="UP000700800"/>
    </source>
</evidence>
<reference evidence="1" key="1">
    <citation type="submission" date="2019-04" db="EMBL/GenBank/DDBJ databases">
        <title>Evolution of Biomass-Degrading Anaerobic Consortia Revealed by Metagenomics.</title>
        <authorList>
            <person name="Peng X."/>
        </authorList>
    </citation>
    <scope>NUCLEOTIDE SEQUENCE</scope>
    <source>
        <strain evidence="1">SIG195</strain>
    </source>
</reference>
<dbReference type="AlphaFoldDB" id="A0A927XBS3"/>
<dbReference type="Pfam" id="PF13711">
    <property type="entry name" value="DUF4160"/>
    <property type="match status" value="1"/>
</dbReference>
<dbReference type="EMBL" id="SVAF01000001">
    <property type="protein sequence ID" value="MBE6163730.1"/>
    <property type="molecule type" value="Genomic_DNA"/>
</dbReference>
<gene>
    <name evidence="1" type="ORF">E7156_00135</name>
</gene>
<sequence>MIVPTIYLNNGLRIYINNRENGHNRPHVHVLYKDEDYSFAFDGEQLAGGKLPRKQLKEVRLYLANHQDYLNELWQSNF</sequence>
<protein>
    <submittedName>
        <fullName evidence="1">DUF4160 domain-containing protein</fullName>
    </submittedName>
</protein>
<proteinExistence type="predicted"/>
<comment type="caution">
    <text evidence="1">The sequence shown here is derived from an EMBL/GenBank/DDBJ whole genome shotgun (WGS) entry which is preliminary data.</text>
</comment>
<name>A0A927XBS3_9STRE</name>
<dbReference type="InterPro" id="IPR025427">
    <property type="entry name" value="DUF4160"/>
</dbReference>
<dbReference type="Proteomes" id="UP000700800">
    <property type="component" value="Unassembled WGS sequence"/>
</dbReference>
<accession>A0A927XBS3</accession>